<comment type="similarity">
    <text evidence="1">Belongs to the FGGY kinase family.</text>
</comment>
<evidence type="ECO:0000256" key="2">
    <source>
        <dbReference type="ARBA" id="ARBA00022679"/>
    </source>
</evidence>
<dbReference type="GO" id="GO:0004370">
    <property type="term" value="F:glycerol kinase activity"/>
    <property type="evidence" value="ECO:0007669"/>
    <property type="project" value="TreeGrafter"/>
</dbReference>
<name>A0A6P1DCG8_9NOCA</name>
<feature type="non-terminal residue" evidence="5">
    <location>
        <position position="73"/>
    </location>
</feature>
<keyword evidence="3 5" id="KW-0418">Kinase</keyword>
<dbReference type="Gene3D" id="3.30.420.40">
    <property type="match status" value="1"/>
</dbReference>
<dbReference type="GO" id="GO:0005829">
    <property type="term" value="C:cytosol"/>
    <property type="evidence" value="ECO:0007669"/>
    <property type="project" value="TreeGrafter"/>
</dbReference>
<comment type="caution">
    <text evidence="5">The sequence shown here is derived from an EMBL/GenBank/DDBJ whole genome shotgun (WGS) entry which is preliminary data.</text>
</comment>
<reference evidence="5 6" key="1">
    <citation type="submission" date="2020-01" db="EMBL/GenBank/DDBJ databases">
        <title>Genetics and antimicrobial susceptibilities of Nocardia species isolated from the soil; a comparison with species isolated from humans.</title>
        <authorList>
            <person name="Carrasco G."/>
            <person name="Monzon S."/>
            <person name="Sansegundo M."/>
            <person name="Garcia E."/>
            <person name="Garrido N."/>
            <person name="Medina M.J."/>
            <person name="Villalon P."/>
            <person name="Ramirez-Arocha A.C."/>
            <person name="Jimenez P."/>
            <person name="Cuesta I."/>
            <person name="Valdezate S."/>
        </authorList>
    </citation>
    <scope>NUCLEOTIDE SEQUENCE [LARGE SCALE GENOMIC DNA]</scope>
    <source>
        <strain evidence="5 6">CNM20110639</strain>
    </source>
</reference>
<dbReference type="Proteomes" id="UP000468928">
    <property type="component" value="Unassembled WGS sequence"/>
</dbReference>
<dbReference type="EMBL" id="JAAGUZ010000347">
    <property type="protein sequence ID" value="NEW48436.1"/>
    <property type="molecule type" value="Genomic_DNA"/>
</dbReference>
<sequence>GLRAAAERGDALFGTIDTWLLWNLTGGTRGGLHLTDVTNAGRTLLMNLHTLDWDERLLEFFEIPRAMLPEIRS</sequence>
<dbReference type="Pfam" id="PF00370">
    <property type="entry name" value="FGGY_N"/>
    <property type="match status" value="1"/>
</dbReference>
<dbReference type="RefSeq" id="WP_256668730.1">
    <property type="nucleotide sequence ID" value="NZ_JAAGUZ010000347.1"/>
</dbReference>
<feature type="non-terminal residue" evidence="5">
    <location>
        <position position="1"/>
    </location>
</feature>
<dbReference type="InterPro" id="IPR043129">
    <property type="entry name" value="ATPase_NBD"/>
</dbReference>
<feature type="domain" description="Carbohydrate kinase FGGY N-terminal" evidence="4">
    <location>
        <begin position="12"/>
        <end position="72"/>
    </location>
</feature>
<organism evidence="5 6">
    <name type="scientific">Nocardia cyriacigeorgica</name>
    <dbReference type="NCBI Taxonomy" id="135487"/>
    <lineage>
        <taxon>Bacteria</taxon>
        <taxon>Bacillati</taxon>
        <taxon>Actinomycetota</taxon>
        <taxon>Actinomycetes</taxon>
        <taxon>Mycobacteriales</taxon>
        <taxon>Nocardiaceae</taxon>
        <taxon>Nocardia</taxon>
    </lineage>
</organism>
<protein>
    <submittedName>
        <fullName evidence="5">Glycerol kinase</fullName>
    </submittedName>
</protein>
<dbReference type="PANTHER" id="PTHR10196:SF69">
    <property type="entry name" value="GLYCEROL KINASE"/>
    <property type="match status" value="1"/>
</dbReference>
<evidence type="ECO:0000313" key="5">
    <source>
        <dbReference type="EMBL" id="NEW48436.1"/>
    </source>
</evidence>
<proteinExistence type="inferred from homology"/>
<keyword evidence="2" id="KW-0808">Transferase</keyword>
<dbReference type="SUPFAM" id="SSF53067">
    <property type="entry name" value="Actin-like ATPase domain"/>
    <property type="match status" value="1"/>
</dbReference>
<accession>A0A6P1DCG8</accession>
<dbReference type="PANTHER" id="PTHR10196">
    <property type="entry name" value="SUGAR KINASE"/>
    <property type="match status" value="1"/>
</dbReference>
<evidence type="ECO:0000259" key="4">
    <source>
        <dbReference type="Pfam" id="PF00370"/>
    </source>
</evidence>
<dbReference type="InterPro" id="IPR018484">
    <property type="entry name" value="FGGY_N"/>
</dbReference>
<gene>
    <name evidence="5" type="ORF">GV789_29325</name>
</gene>
<evidence type="ECO:0000313" key="6">
    <source>
        <dbReference type="Proteomes" id="UP000468928"/>
    </source>
</evidence>
<dbReference type="GO" id="GO:0019563">
    <property type="term" value="P:glycerol catabolic process"/>
    <property type="evidence" value="ECO:0007669"/>
    <property type="project" value="TreeGrafter"/>
</dbReference>
<evidence type="ECO:0000256" key="3">
    <source>
        <dbReference type="ARBA" id="ARBA00022777"/>
    </source>
</evidence>
<dbReference type="AlphaFoldDB" id="A0A6P1DCG8"/>
<evidence type="ECO:0000256" key="1">
    <source>
        <dbReference type="ARBA" id="ARBA00009156"/>
    </source>
</evidence>